<feature type="compositionally biased region" description="Polar residues" evidence="1">
    <location>
        <begin position="27"/>
        <end position="43"/>
    </location>
</feature>
<feature type="compositionally biased region" description="Basic residues" evidence="1">
    <location>
        <begin position="1"/>
        <end position="12"/>
    </location>
</feature>
<evidence type="ECO:0000256" key="1">
    <source>
        <dbReference type="SAM" id="MobiDB-lite"/>
    </source>
</evidence>
<evidence type="ECO:0000259" key="2">
    <source>
        <dbReference type="Pfam" id="PF18803"/>
    </source>
</evidence>
<feature type="compositionally biased region" description="Polar residues" evidence="1">
    <location>
        <begin position="554"/>
        <end position="565"/>
    </location>
</feature>
<dbReference type="EMBL" id="NHYE01001148">
    <property type="protein sequence ID" value="PPQ98101.1"/>
    <property type="molecule type" value="Genomic_DNA"/>
</dbReference>
<feature type="region of interest" description="Disordered" evidence="1">
    <location>
        <begin position="1036"/>
        <end position="1056"/>
    </location>
</feature>
<reference evidence="3 4" key="1">
    <citation type="journal article" date="2018" name="Evol. Lett.">
        <title>Horizontal gene cluster transfer increased hallucinogenic mushroom diversity.</title>
        <authorList>
            <person name="Reynolds H.T."/>
            <person name="Vijayakumar V."/>
            <person name="Gluck-Thaler E."/>
            <person name="Korotkin H.B."/>
            <person name="Matheny P.B."/>
            <person name="Slot J.C."/>
        </authorList>
    </citation>
    <scope>NUCLEOTIDE SEQUENCE [LARGE SCALE GENOMIC DNA]</scope>
    <source>
        <strain evidence="3 4">SRW20</strain>
    </source>
</reference>
<sequence>MKRAKNQARKRTRQSEFEDLDGDAPTHETSTCPSGVSLTTSAASIHPESDSAKRPRLDVPFVEDPNRVADEQVLKRVYTKPQGASAAMDTFIPKFGDILHSMMAAESPPSVNQPCHCGRSNAFRTCHCNDCTFFQPCCSGCFIKSHQHVPYHWAEVWNGNYFERKDISSLGYTITYGHDASGGQCPHAKPFDFTLVDLNGVHQTKIALCSCIGKFADRFSYLIQSRIFPATVAQPQIGFTFALLKDFHLQTLTSKKSPYDYLFAIRHKTNNTFIDEVPNPYSQFLRVQRIWRALTLVKNSGQAHNIDRYFPLRRPGSVIVPCFACPEPDFNVPEDQWGSPTDETKFLNTLFIMKDGHFGLQRLAKTGAEDPDDVSLLEGNGLFPRDDDYNPYVRDIVAYSEEKTTCSKFSAVEMQNKIKFKGAIITGVVAVECMRHVFFLAMADLQKGERYANGDYVLAYFLRRWLIWDSLQRIRYFRRIVETYDVACQYYVHLRARFESSFPDLADVIDLMYLLVPKKHLDGHIDRCKYRFSLNYTDGVGRSHGEGIEPSWAESKQSGGSTRQMNHGHRHDTINDLHNYWNWNKLRGLGRSLSDNLRKAFETRDAMIDHFLGLSILRGEENVKLWEKEDREPRLVDGEWESVYRLKEAKLPSQAAIFQSLEVAEKAQKDTSLPGHSTSTSRLLHMGIKLQEKQHDLRHMIRYPPVGVVLNLASRRQTLAAEISTWRKSQLRTLPQLEGLVVDLDPNTEPEDETLLLPSDIPFDSHDQFGIAPLIPIEYQLREGQANDAVSSLCNTIMHGMLLREAKTAHARGVYQNTRALKFINAVKDKKATWTSRYRTARAKAIILSQSDPKTLSDFPELKDEDTYAKNAATARSIGDGAKTDSWIWTYGRLKGLSQSEQDDFTLETKKVQWHRAHADMMRWVEEVDLLEEEFRRLIRGLERMATVWHSLSSSPMTSASLKYPTTHYLASLSPSGYIAYASRKSAIYGKMASKERKRFEGAGGQWPQEDESLSESVMRRRPALTVDWEEVRKEMANENTERGLAASRPAAPKDI</sequence>
<dbReference type="Proteomes" id="UP000284706">
    <property type="component" value="Unassembled WGS sequence"/>
</dbReference>
<proteinExistence type="predicted"/>
<dbReference type="Pfam" id="PF18803">
    <property type="entry name" value="CxC2"/>
    <property type="match status" value="1"/>
</dbReference>
<dbReference type="STRING" id="231916.A0A409Y565"/>
<feature type="region of interest" description="Disordered" evidence="1">
    <location>
        <begin position="1"/>
        <end position="60"/>
    </location>
</feature>
<evidence type="ECO:0000313" key="4">
    <source>
        <dbReference type="Proteomes" id="UP000284706"/>
    </source>
</evidence>
<comment type="caution">
    <text evidence="3">The sequence shown here is derived from an EMBL/GenBank/DDBJ whole genome shotgun (WGS) entry which is preliminary data.</text>
</comment>
<feature type="region of interest" description="Disordered" evidence="1">
    <location>
        <begin position="547"/>
        <end position="567"/>
    </location>
</feature>
<protein>
    <recommendedName>
        <fullName evidence="2">CxC2-like cysteine cluster KDZ transposase-associated domain-containing protein</fullName>
    </recommendedName>
</protein>
<dbReference type="Pfam" id="PF18758">
    <property type="entry name" value="KDZ"/>
    <property type="match status" value="1"/>
</dbReference>
<dbReference type="PANTHER" id="PTHR33104">
    <property type="entry name" value="SI:DKEY-29D5.2"/>
    <property type="match status" value="1"/>
</dbReference>
<dbReference type="InParanoid" id="A0A409Y565"/>
<accession>A0A409Y565</accession>
<evidence type="ECO:0000313" key="3">
    <source>
        <dbReference type="EMBL" id="PPQ98101.1"/>
    </source>
</evidence>
<dbReference type="InterPro" id="IPR040521">
    <property type="entry name" value="KDZ"/>
</dbReference>
<keyword evidence="4" id="KW-1185">Reference proteome</keyword>
<dbReference type="OrthoDB" id="3257613at2759"/>
<name>A0A409Y565_9AGAR</name>
<organism evidence="3 4">
    <name type="scientific">Gymnopilus dilepis</name>
    <dbReference type="NCBI Taxonomy" id="231916"/>
    <lineage>
        <taxon>Eukaryota</taxon>
        <taxon>Fungi</taxon>
        <taxon>Dikarya</taxon>
        <taxon>Basidiomycota</taxon>
        <taxon>Agaricomycotina</taxon>
        <taxon>Agaricomycetes</taxon>
        <taxon>Agaricomycetidae</taxon>
        <taxon>Agaricales</taxon>
        <taxon>Agaricineae</taxon>
        <taxon>Hymenogastraceae</taxon>
        <taxon>Gymnopilus</taxon>
    </lineage>
</organism>
<dbReference type="InterPro" id="IPR041457">
    <property type="entry name" value="CxC2_KDZ-assoc"/>
</dbReference>
<feature type="domain" description="CxC2-like cysteine cluster KDZ transposase-associated" evidence="2">
    <location>
        <begin position="168"/>
        <end position="272"/>
    </location>
</feature>
<dbReference type="AlphaFoldDB" id="A0A409Y565"/>
<dbReference type="PANTHER" id="PTHR33104:SF2">
    <property type="entry name" value="CXC3 LIKE CYSTEINE CLUSTER DOMAIN-CONTAINING PROTEIN"/>
    <property type="match status" value="1"/>
</dbReference>
<feature type="region of interest" description="Disordered" evidence="1">
    <location>
        <begin position="1000"/>
        <end position="1019"/>
    </location>
</feature>
<gene>
    <name evidence="3" type="ORF">CVT26_003271</name>
</gene>
<feature type="compositionally biased region" description="Basic and acidic residues" evidence="1">
    <location>
        <begin position="47"/>
        <end position="57"/>
    </location>
</feature>